<proteinExistence type="inferred from homology"/>
<feature type="transmembrane region" description="Helical" evidence="10">
    <location>
        <begin position="241"/>
        <end position="259"/>
    </location>
</feature>
<dbReference type="Gene3D" id="1.10.357.140">
    <property type="entry name" value="UbiA prenyltransferase"/>
    <property type="match status" value="1"/>
</dbReference>
<dbReference type="InterPro" id="IPR039653">
    <property type="entry name" value="Prenyltransferase"/>
</dbReference>
<comment type="subcellular location">
    <subcellularLocation>
        <location evidence="2">Mitochondrion inner membrane</location>
        <topology evidence="2">Multi-pass membrane protein</topology>
        <orientation evidence="2">Matrix side</orientation>
    </subcellularLocation>
</comment>
<dbReference type="CDD" id="cd13959">
    <property type="entry name" value="PT_UbiA_COQ2"/>
    <property type="match status" value="1"/>
</dbReference>
<dbReference type="HOGENOM" id="CLU_034879_0_2_1"/>
<protein>
    <submittedName>
        <fullName evidence="11">Para-hydroxybenzoate-polyprenyltransferaseCoq2</fullName>
    </submittedName>
</protein>
<dbReference type="NCBIfam" id="TIGR01474">
    <property type="entry name" value="ubiA_proteo"/>
    <property type="match status" value="1"/>
</dbReference>
<dbReference type="Gene3D" id="1.20.120.1780">
    <property type="entry name" value="UbiA prenyltransferase"/>
    <property type="match status" value="1"/>
</dbReference>
<feature type="transmembrane region" description="Helical" evidence="10">
    <location>
        <begin position="191"/>
        <end position="210"/>
    </location>
</feature>
<evidence type="ECO:0000313" key="12">
    <source>
        <dbReference type="JaponicusDB" id="SJAG_06603"/>
    </source>
</evidence>
<dbReference type="Pfam" id="PF01040">
    <property type="entry name" value="UbiA"/>
    <property type="match status" value="1"/>
</dbReference>
<feature type="transmembrane region" description="Helical" evidence="10">
    <location>
        <begin position="72"/>
        <end position="94"/>
    </location>
</feature>
<evidence type="ECO:0000256" key="9">
    <source>
        <dbReference type="ARBA" id="ARBA00058997"/>
    </source>
</evidence>
<evidence type="ECO:0000256" key="1">
    <source>
        <dbReference type="ARBA" id="ARBA00001946"/>
    </source>
</evidence>
<dbReference type="EMBL" id="KE651167">
    <property type="protein sequence ID" value="EQC53016.1"/>
    <property type="molecule type" value="Genomic_DNA"/>
</dbReference>
<dbReference type="OrthoDB" id="18170at2759"/>
<evidence type="ECO:0000256" key="6">
    <source>
        <dbReference type="ARBA" id="ARBA00022989"/>
    </source>
</evidence>
<dbReference type="JaponicusDB" id="SJAG_06603">
    <property type="gene designation" value="ppt1"/>
</dbReference>
<sequence>YSSSETSDQRCNGVRSKTKEKRTALFEKIKTYGSLSRVHAPVGTILLYCPCTWSILMAAYSIKVPIFSTVKVLTIFALGSFVMRSAGCVINDLWDRKLDAKVRRSSNRPLANGKVGVPEALGLLGVQLSTALIILCSLNSYTVKLGVLSLLPVSLYPSFKRFTYYPQAFLGLTFSYGALMGWPALVGADAMFWPVVAPLYLSSVFWVIMYDTIYAHQDKLDDVHAGIYSTALKFGKRTKPVLFLLASIQYVFLSFAGMANHQGPIFYLLGVCGSYISTLLMIFNVNLNSPKNCMHWFKQNSKMGYAITLAITLDWIISFLK</sequence>
<feature type="transmembrane region" description="Helical" evidence="10">
    <location>
        <begin position="303"/>
        <end position="320"/>
    </location>
</feature>
<dbReference type="GO" id="GO:0005743">
    <property type="term" value="C:mitochondrial inner membrane"/>
    <property type="evidence" value="ECO:0000318"/>
    <property type="project" value="GO_Central"/>
</dbReference>
<dbReference type="RefSeq" id="XP_011049027.1">
    <property type="nucleotide sequence ID" value="XM_011050725.1"/>
</dbReference>
<dbReference type="VEuPathDB" id="FungiDB:SJAG_06603"/>
<evidence type="ECO:0000256" key="7">
    <source>
        <dbReference type="ARBA" id="ARBA00023136"/>
    </source>
</evidence>
<dbReference type="PROSITE" id="PS00943">
    <property type="entry name" value="UBIA"/>
    <property type="match status" value="1"/>
</dbReference>
<comment type="catalytic activity">
    <reaction evidence="8">
        <text>an all-trans-polyprenyl diphosphate + 4-hydroxybenzoate = a 4-hydroxy-3-(all-trans-polyprenyl)benzoate + diphosphate</text>
        <dbReference type="Rhea" id="RHEA:44504"/>
        <dbReference type="Rhea" id="RHEA-COMP:9514"/>
        <dbReference type="Rhea" id="RHEA-COMP:9564"/>
        <dbReference type="ChEBI" id="CHEBI:17879"/>
        <dbReference type="ChEBI" id="CHEBI:33019"/>
        <dbReference type="ChEBI" id="CHEBI:58914"/>
        <dbReference type="ChEBI" id="CHEBI:78396"/>
        <dbReference type="EC" id="2.5.1.39"/>
    </reaction>
</comment>
<keyword evidence="4" id="KW-0808">Transferase</keyword>
<reference evidence="11 13" key="1">
    <citation type="journal article" date="2011" name="Science">
        <title>Comparative functional genomics of the fission yeasts.</title>
        <authorList>
            <person name="Rhind N."/>
            <person name="Chen Z."/>
            <person name="Yassour M."/>
            <person name="Thompson D.A."/>
            <person name="Haas B.J."/>
            <person name="Habib N."/>
            <person name="Wapinski I."/>
            <person name="Roy S."/>
            <person name="Lin M.F."/>
            <person name="Heiman D.I."/>
            <person name="Young S.K."/>
            <person name="Furuya K."/>
            <person name="Guo Y."/>
            <person name="Pidoux A."/>
            <person name="Chen H.M."/>
            <person name="Robbertse B."/>
            <person name="Goldberg J.M."/>
            <person name="Aoki K."/>
            <person name="Bayne E.H."/>
            <person name="Berlin A.M."/>
            <person name="Desjardins C.A."/>
            <person name="Dobbs E."/>
            <person name="Dukaj L."/>
            <person name="Fan L."/>
            <person name="FitzGerald M.G."/>
            <person name="French C."/>
            <person name="Gujja S."/>
            <person name="Hansen K."/>
            <person name="Keifenheim D."/>
            <person name="Levin J.Z."/>
            <person name="Mosher R.A."/>
            <person name="Mueller C.A."/>
            <person name="Pfiffner J."/>
            <person name="Priest M."/>
            <person name="Russ C."/>
            <person name="Smialowska A."/>
            <person name="Swoboda P."/>
            <person name="Sykes S.M."/>
            <person name="Vaughn M."/>
            <person name="Vengrova S."/>
            <person name="Yoder R."/>
            <person name="Zeng Q."/>
            <person name="Allshire R."/>
            <person name="Baulcombe D."/>
            <person name="Birren B.W."/>
            <person name="Brown W."/>
            <person name="Ekwall K."/>
            <person name="Kellis M."/>
            <person name="Leatherwood J."/>
            <person name="Levin H."/>
            <person name="Margalit H."/>
            <person name="Martienssen R."/>
            <person name="Nieduszynski C.A."/>
            <person name="Spatafora J.W."/>
            <person name="Friedman N."/>
            <person name="Dalgaard J.Z."/>
            <person name="Baumann P."/>
            <person name="Niki H."/>
            <person name="Regev A."/>
            <person name="Nusbaum C."/>
        </authorList>
    </citation>
    <scope>NUCLEOTIDE SEQUENCE [LARGE SCALE GENOMIC DNA]</scope>
    <source>
        <strain evidence="13">yFS275 / FY16936</strain>
    </source>
</reference>
<name>T0S324_SCHJY</name>
<keyword evidence="5 10" id="KW-0812">Transmembrane</keyword>
<dbReference type="InterPro" id="IPR006370">
    <property type="entry name" value="HB_polyprenyltransferase-like"/>
</dbReference>
<dbReference type="GO" id="GO:0008412">
    <property type="term" value="F:4-hydroxybenzoate polyprenyltransferase activity"/>
    <property type="evidence" value="ECO:0000318"/>
    <property type="project" value="GO_Central"/>
</dbReference>
<accession>T0S324</accession>
<dbReference type="FunFam" id="1.20.120.1780:FF:000001">
    <property type="entry name" value="4-hydroxybenzoate octaprenyltransferase"/>
    <property type="match status" value="1"/>
</dbReference>
<comment type="function">
    <text evidence="9">Catalyzes the prenylation of para-hydroxybenzoate (PHB) with an all-trans polyprenyl group. Mediates the second step in the final reaction sequence of coenzyme Q (CoQ) biosynthesis, which is the condensation of the polyisoprenoid side chain with PHB, generating the first membrane-bound Q intermediate.</text>
</comment>
<feature type="non-terminal residue" evidence="11">
    <location>
        <position position="1"/>
    </location>
</feature>
<keyword evidence="13" id="KW-1185">Reference proteome</keyword>
<dbReference type="GeneID" id="22831156"/>
<feature type="transmembrane region" description="Helical" evidence="10">
    <location>
        <begin position="115"/>
        <end position="135"/>
    </location>
</feature>
<comment type="cofactor">
    <cofactor evidence="1">
        <name>Mg(2+)</name>
        <dbReference type="ChEBI" id="CHEBI:18420"/>
    </cofactor>
</comment>
<dbReference type="AlphaFoldDB" id="T0S324"/>
<gene>
    <name evidence="12" type="primary">ppt1</name>
    <name evidence="11" type="ORF">SJAG_06603</name>
</gene>
<dbReference type="FunFam" id="1.10.357.140:FF:000003">
    <property type="entry name" value="4-hydroxybenzoate polyprenyltransferase, mitochondrial"/>
    <property type="match status" value="1"/>
</dbReference>
<keyword evidence="6 10" id="KW-1133">Transmembrane helix</keyword>
<dbReference type="Proteomes" id="UP000001744">
    <property type="component" value="Unassembled WGS sequence"/>
</dbReference>
<evidence type="ECO:0000256" key="3">
    <source>
        <dbReference type="ARBA" id="ARBA00005985"/>
    </source>
</evidence>
<evidence type="ECO:0000256" key="5">
    <source>
        <dbReference type="ARBA" id="ARBA00022692"/>
    </source>
</evidence>
<evidence type="ECO:0000256" key="2">
    <source>
        <dbReference type="ARBA" id="ARBA00004292"/>
    </source>
</evidence>
<evidence type="ECO:0000313" key="11">
    <source>
        <dbReference type="EMBL" id="EQC53016.1"/>
    </source>
</evidence>
<dbReference type="HAMAP" id="MF_01635">
    <property type="entry name" value="UbiA"/>
    <property type="match status" value="1"/>
</dbReference>
<dbReference type="GO" id="GO:0006744">
    <property type="term" value="P:ubiquinone biosynthetic process"/>
    <property type="evidence" value="ECO:0000315"/>
    <property type="project" value="JaponicusDB"/>
</dbReference>
<feature type="transmembrane region" description="Helical" evidence="10">
    <location>
        <begin position="38"/>
        <end position="60"/>
    </location>
</feature>
<dbReference type="InterPro" id="IPR044878">
    <property type="entry name" value="UbiA_sf"/>
</dbReference>
<organism evidence="11 13">
    <name type="scientific">Schizosaccharomyces japonicus (strain yFS275 / FY16936)</name>
    <name type="common">Fission yeast</name>
    <dbReference type="NCBI Taxonomy" id="402676"/>
    <lineage>
        <taxon>Eukaryota</taxon>
        <taxon>Fungi</taxon>
        <taxon>Dikarya</taxon>
        <taxon>Ascomycota</taxon>
        <taxon>Taphrinomycotina</taxon>
        <taxon>Schizosaccharomycetes</taxon>
        <taxon>Schizosaccharomycetales</taxon>
        <taxon>Schizosaccharomycetaceae</taxon>
        <taxon>Schizosaccharomyces</taxon>
    </lineage>
</organism>
<dbReference type="STRING" id="402676.T0S324"/>
<dbReference type="PANTHER" id="PTHR11048:SF28">
    <property type="entry name" value="4-HYDROXYBENZOATE POLYPRENYLTRANSFERASE, MITOCHONDRIAL"/>
    <property type="match status" value="1"/>
</dbReference>
<dbReference type="InterPro" id="IPR000537">
    <property type="entry name" value="UbiA_prenyltransferase"/>
</dbReference>
<evidence type="ECO:0000256" key="8">
    <source>
        <dbReference type="ARBA" id="ARBA00052313"/>
    </source>
</evidence>
<dbReference type="eggNOG" id="KOG1381">
    <property type="taxonomic scope" value="Eukaryota"/>
</dbReference>
<evidence type="ECO:0000256" key="10">
    <source>
        <dbReference type="SAM" id="Phobius"/>
    </source>
</evidence>
<evidence type="ECO:0000256" key="4">
    <source>
        <dbReference type="ARBA" id="ARBA00022679"/>
    </source>
</evidence>
<dbReference type="InterPro" id="IPR030470">
    <property type="entry name" value="UbiA_prenylTrfase_CS"/>
</dbReference>
<keyword evidence="7 10" id="KW-0472">Membrane</keyword>
<comment type="similarity">
    <text evidence="3">Belongs to the UbiA prenyltransferase family.</text>
</comment>
<evidence type="ECO:0000313" key="13">
    <source>
        <dbReference type="Proteomes" id="UP000001744"/>
    </source>
</evidence>
<dbReference type="OMA" id="WCMIYDT"/>
<feature type="transmembrane region" description="Helical" evidence="10">
    <location>
        <begin position="265"/>
        <end position="283"/>
    </location>
</feature>
<feature type="transmembrane region" description="Helical" evidence="10">
    <location>
        <begin position="168"/>
        <end position="185"/>
    </location>
</feature>
<dbReference type="PANTHER" id="PTHR11048">
    <property type="entry name" value="PRENYLTRANSFERASES"/>
    <property type="match status" value="1"/>
</dbReference>